<dbReference type="Pfam" id="PF11716">
    <property type="entry name" value="MDMPI_N"/>
    <property type="match status" value="1"/>
</dbReference>
<reference evidence="3" key="1">
    <citation type="journal article" date="2019" name="Int. J. Syst. Evol. Microbiol.">
        <title>The Global Catalogue of Microorganisms (GCM) 10K type strain sequencing project: providing services to taxonomists for standard genome sequencing and annotation.</title>
        <authorList>
            <consortium name="The Broad Institute Genomics Platform"/>
            <consortium name="The Broad Institute Genome Sequencing Center for Infectious Disease"/>
            <person name="Wu L."/>
            <person name="Ma J."/>
        </authorList>
    </citation>
    <scope>NUCLEOTIDE SEQUENCE [LARGE SCALE GENOMIC DNA]</scope>
    <source>
        <strain evidence="3">KACC 14249</strain>
    </source>
</reference>
<feature type="domain" description="Mycothiol-dependent maleylpyruvate isomerase metal-binding" evidence="1">
    <location>
        <begin position="9"/>
        <end position="89"/>
    </location>
</feature>
<dbReference type="Gene3D" id="1.20.120.450">
    <property type="entry name" value="dinb family like domain"/>
    <property type="match status" value="1"/>
</dbReference>
<gene>
    <name evidence="2" type="ORF">ACFQDO_18005</name>
</gene>
<dbReference type="RefSeq" id="WP_345717561.1">
    <property type="nucleotide sequence ID" value="NZ_BAABFP010000007.1"/>
</dbReference>
<evidence type="ECO:0000259" key="1">
    <source>
        <dbReference type="Pfam" id="PF11716"/>
    </source>
</evidence>
<dbReference type="InterPro" id="IPR024344">
    <property type="entry name" value="MDMPI_metal-binding"/>
</dbReference>
<keyword evidence="3" id="KW-1185">Reference proteome</keyword>
<evidence type="ECO:0000313" key="2">
    <source>
        <dbReference type="EMBL" id="MFC6009033.1"/>
    </source>
</evidence>
<organism evidence="2 3">
    <name type="scientific">Angustibacter luteus</name>
    <dbReference type="NCBI Taxonomy" id="658456"/>
    <lineage>
        <taxon>Bacteria</taxon>
        <taxon>Bacillati</taxon>
        <taxon>Actinomycetota</taxon>
        <taxon>Actinomycetes</taxon>
        <taxon>Kineosporiales</taxon>
        <taxon>Kineosporiaceae</taxon>
    </lineage>
</organism>
<dbReference type="Proteomes" id="UP001596189">
    <property type="component" value="Unassembled WGS sequence"/>
</dbReference>
<proteinExistence type="predicted"/>
<dbReference type="InterPro" id="IPR017517">
    <property type="entry name" value="Maleyloyr_isom"/>
</dbReference>
<dbReference type="InterPro" id="IPR017520">
    <property type="entry name" value="CHP03086"/>
</dbReference>
<name>A0ABW1JK61_9ACTN</name>
<sequence>MTQILDRYRRNADAFADTIRAVPPDRWDSPSPCPDWDARGVVAHVVSTLSMFEELVGREQRPGPSVDDDPLGAFEAVRTQVEEELADPALADVEFDGFFGRSSFAKAVDTFLSGDLVTHRWDLAKATGGDLTIPQDEIERAWQDVEGFGDALRSPGAFGPEVEVPDDADEQTKLLAFLGREA</sequence>
<dbReference type="SUPFAM" id="SSF109854">
    <property type="entry name" value="DinB/YfiT-like putative metalloenzymes"/>
    <property type="match status" value="1"/>
</dbReference>
<dbReference type="InterPro" id="IPR034660">
    <property type="entry name" value="DinB/YfiT-like"/>
</dbReference>
<dbReference type="EMBL" id="JBHSRD010000008">
    <property type="protein sequence ID" value="MFC6009033.1"/>
    <property type="molecule type" value="Genomic_DNA"/>
</dbReference>
<comment type="caution">
    <text evidence="2">The sequence shown here is derived from an EMBL/GenBank/DDBJ whole genome shotgun (WGS) entry which is preliminary data.</text>
</comment>
<evidence type="ECO:0000313" key="3">
    <source>
        <dbReference type="Proteomes" id="UP001596189"/>
    </source>
</evidence>
<protein>
    <submittedName>
        <fullName evidence="2">TIGR03086 family metal-binding protein</fullName>
    </submittedName>
</protein>
<dbReference type="NCBIfam" id="TIGR03083">
    <property type="entry name" value="maleylpyruvate isomerase family mycothiol-dependent enzyme"/>
    <property type="match status" value="1"/>
</dbReference>
<dbReference type="NCBIfam" id="TIGR03086">
    <property type="entry name" value="TIGR03086 family metal-binding protein"/>
    <property type="match status" value="1"/>
</dbReference>
<accession>A0ABW1JK61</accession>